<dbReference type="RefSeq" id="WP_179540715.1">
    <property type="nucleotide sequence ID" value="NZ_BAAALL010000004.1"/>
</dbReference>
<proteinExistence type="predicted"/>
<protein>
    <submittedName>
        <fullName evidence="1">Uncharacterized protein</fullName>
    </submittedName>
</protein>
<sequence>MKLFARHRRDRRLDKDLGRGLWRQARDRFARGLDRYHQVIEGVEDDAVHNHLVAIGDELAEQLPSVQDLCTHAHRLFPGEGMDIPGRASELHSQLSKAANHMATTAEAAAMVRLGSAEVVAVRRRADRVLSSLQDAEAALERIR</sequence>
<dbReference type="EMBL" id="JACCFY010000001">
    <property type="protein sequence ID" value="NYJ77198.1"/>
    <property type="molecule type" value="Genomic_DNA"/>
</dbReference>
<reference evidence="1 2" key="1">
    <citation type="submission" date="2020-07" db="EMBL/GenBank/DDBJ databases">
        <title>Sequencing the genomes of 1000 actinobacteria strains.</title>
        <authorList>
            <person name="Klenk H.-P."/>
        </authorList>
    </citation>
    <scope>NUCLEOTIDE SEQUENCE [LARGE SCALE GENOMIC DNA]</scope>
    <source>
        <strain evidence="1 2">DSM 15475</strain>
    </source>
</reference>
<accession>A0A7Z0GK35</accession>
<dbReference type="AlphaFoldDB" id="A0A7Z0GK35"/>
<name>A0A7Z0GK35_9MICC</name>
<evidence type="ECO:0000313" key="1">
    <source>
        <dbReference type="EMBL" id="NYJ77198.1"/>
    </source>
</evidence>
<evidence type="ECO:0000313" key="2">
    <source>
        <dbReference type="Proteomes" id="UP000535437"/>
    </source>
</evidence>
<gene>
    <name evidence="1" type="ORF">HNR09_000609</name>
</gene>
<keyword evidence="2" id="KW-1185">Reference proteome</keyword>
<organism evidence="1 2">
    <name type="scientific">Nesterenkonia xinjiangensis</name>
    <dbReference type="NCBI Taxonomy" id="225327"/>
    <lineage>
        <taxon>Bacteria</taxon>
        <taxon>Bacillati</taxon>
        <taxon>Actinomycetota</taxon>
        <taxon>Actinomycetes</taxon>
        <taxon>Micrococcales</taxon>
        <taxon>Micrococcaceae</taxon>
        <taxon>Nesterenkonia</taxon>
    </lineage>
</organism>
<dbReference type="Proteomes" id="UP000535437">
    <property type="component" value="Unassembled WGS sequence"/>
</dbReference>
<comment type="caution">
    <text evidence="1">The sequence shown here is derived from an EMBL/GenBank/DDBJ whole genome shotgun (WGS) entry which is preliminary data.</text>
</comment>